<evidence type="ECO:0000313" key="2">
    <source>
        <dbReference type="EMBL" id="MBB5802260.1"/>
    </source>
</evidence>
<sequence>MPGVKARRIAHPLHHVNGSEPPDDAGESGPARALKVVGSVLANATLLTALVFHFGFLYTQVFFAHFGVHYTLLGESTDIILVRGVDGIYIPLAVISASALVVMCVIAYLRARLAESTWLAILRVCTPIAAVIGIVLVGIAVVVAIDPQPFQDHAGLPGMSFSAGILLLIFSWRRVMSGAPERATGTAVAEWVITFVLVSVGLFWAVSDYSSAVGVRRASETEAAIPAMPHVLLFSAKSLNFAANGVAEVECQRPESAYRYRYDGLKLLLQSGNQYVLLPAEWTPSDGTAIILPRSEQVRLEFTPAASPPGDTC</sequence>
<keyword evidence="1" id="KW-0812">Transmembrane</keyword>
<feature type="transmembrane region" description="Helical" evidence="1">
    <location>
        <begin position="121"/>
        <end position="145"/>
    </location>
</feature>
<keyword evidence="3" id="KW-1185">Reference proteome</keyword>
<feature type="transmembrane region" description="Helical" evidence="1">
    <location>
        <begin position="88"/>
        <end position="109"/>
    </location>
</feature>
<evidence type="ECO:0000256" key="1">
    <source>
        <dbReference type="SAM" id="Phobius"/>
    </source>
</evidence>
<evidence type="ECO:0000313" key="3">
    <source>
        <dbReference type="Proteomes" id="UP000552097"/>
    </source>
</evidence>
<feature type="transmembrane region" description="Helical" evidence="1">
    <location>
        <begin position="40"/>
        <end position="68"/>
    </location>
</feature>
<dbReference type="AlphaFoldDB" id="A0A7W9HHF7"/>
<proteinExistence type="predicted"/>
<gene>
    <name evidence="2" type="ORF">F4560_002028</name>
</gene>
<feature type="transmembrane region" description="Helical" evidence="1">
    <location>
        <begin position="157"/>
        <end position="175"/>
    </location>
</feature>
<reference evidence="2 3" key="1">
    <citation type="submission" date="2020-08" db="EMBL/GenBank/DDBJ databases">
        <title>Sequencing the genomes of 1000 actinobacteria strains.</title>
        <authorList>
            <person name="Klenk H.-P."/>
        </authorList>
    </citation>
    <scope>NUCLEOTIDE SEQUENCE [LARGE SCALE GENOMIC DNA]</scope>
    <source>
        <strain evidence="2 3">DSM 45486</strain>
    </source>
</reference>
<accession>A0A7W9HHF7</accession>
<keyword evidence="1" id="KW-0472">Membrane</keyword>
<name>A0A7W9HHF7_9PSEU</name>
<dbReference type="EMBL" id="JACHMO010000001">
    <property type="protein sequence ID" value="MBB5802260.1"/>
    <property type="molecule type" value="Genomic_DNA"/>
</dbReference>
<keyword evidence="1" id="KW-1133">Transmembrane helix</keyword>
<organism evidence="2 3">
    <name type="scientific">Saccharothrix ecbatanensis</name>
    <dbReference type="NCBI Taxonomy" id="1105145"/>
    <lineage>
        <taxon>Bacteria</taxon>
        <taxon>Bacillati</taxon>
        <taxon>Actinomycetota</taxon>
        <taxon>Actinomycetes</taxon>
        <taxon>Pseudonocardiales</taxon>
        <taxon>Pseudonocardiaceae</taxon>
        <taxon>Saccharothrix</taxon>
    </lineage>
</organism>
<dbReference type="Proteomes" id="UP000552097">
    <property type="component" value="Unassembled WGS sequence"/>
</dbReference>
<dbReference type="RefSeq" id="WP_312868991.1">
    <property type="nucleotide sequence ID" value="NZ_JACHMO010000001.1"/>
</dbReference>
<comment type="caution">
    <text evidence="2">The sequence shown here is derived from an EMBL/GenBank/DDBJ whole genome shotgun (WGS) entry which is preliminary data.</text>
</comment>
<feature type="transmembrane region" description="Helical" evidence="1">
    <location>
        <begin position="187"/>
        <end position="206"/>
    </location>
</feature>
<protein>
    <submittedName>
        <fullName evidence="2">Uncharacterized protein</fullName>
    </submittedName>
</protein>